<dbReference type="InterPro" id="IPR025398">
    <property type="entry name" value="DUF4371"/>
</dbReference>
<protein>
    <recommendedName>
        <fullName evidence="1">DUF4371 domain-containing protein</fullName>
    </recommendedName>
</protein>
<proteinExistence type="predicted"/>
<accession>A0AAW1HTC3</accession>
<dbReference type="Pfam" id="PF14291">
    <property type="entry name" value="DUF4371"/>
    <property type="match status" value="1"/>
</dbReference>
<evidence type="ECO:0000259" key="1">
    <source>
        <dbReference type="Pfam" id="PF14291"/>
    </source>
</evidence>
<dbReference type="PANTHER" id="PTHR46289">
    <property type="entry name" value="52 KDA REPRESSOR OF THE INHIBITOR OF THE PROTEIN KINASE-LIKE PROTEIN-RELATED"/>
    <property type="match status" value="1"/>
</dbReference>
<feature type="domain" description="DUF4371" evidence="1">
    <location>
        <begin position="4"/>
        <end position="110"/>
    </location>
</feature>
<gene>
    <name evidence="2" type="ORF">QE152_g39787</name>
</gene>
<dbReference type="AlphaFoldDB" id="A0AAW1HTC3"/>
<comment type="caution">
    <text evidence="2">The sequence shown here is derived from an EMBL/GenBank/DDBJ whole genome shotgun (WGS) entry which is preliminary data.</text>
</comment>
<sequence>MELISIISSHVQSLIVKKIEKSTFYSVLADESTDVSRIEQFSLCIRYVDKDEDGMKLREDYLTFVPVHDLAGAAFALAGTLKETLLSLGLNLNNLRRQGYDGASAMTSAMRGSFRRVQSIIREEYPRAIYTHCASHCLNLCLSDASKVTSIRNAFGTINEVCTFFGRSAKRSNILKNRLKVLKEESNKNVSTLIEYCETRWVERDESVSLIADAFSCIALALEDIQDIARLALEDIQAQDKDDQGNAQALHLTICRFSFIIALKTSERMLGLTYKLSQYLQSTFIRFSFIIALKTSERMLGLTYKLSQYLQSTTNAESDFRKIVVKAVKIGNEFGVEPTIPRRVGSQRHRDKYPGATPEEYFRTSIFVPFVDDLRASLIERFVTHQTTLASLQTIMPQNIINSNFDSIKPALQFYRNDLNDTNEAILEDEWDLWKLKWKSYKNKNDTPKYAIDALNECAKNLCPNIYTTLLFNK</sequence>
<dbReference type="EMBL" id="JASPKY010000989">
    <property type="protein sequence ID" value="KAK9679695.1"/>
    <property type="molecule type" value="Genomic_DNA"/>
</dbReference>
<dbReference type="InterPro" id="IPR052958">
    <property type="entry name" value="IFN-induced_PKR_regulator"/>
</dbReference>
<dbReference type="PANTHER" id="PTHR46289:SF17">
    <property type="entry name" value="HAT C-TERMINAL DIMERISATION DOMAIN-CONTAINING PROTEIN"/>
    <property type="match status" value="1"/>
</dbReference>
<keyword evidence="3" id="KW-1185">Reference proteome</keyword>
<organism evidence="2 3">
    <name type="scientific">Popillia japonica</name>
    <name type="common">Japanese beetle</name>
    <dbReference type="NCBI Taxonomy" id="7064"/>
    <lineage>
        <taxon>Eukaryota</taxon>
        <taxon>Metazoa</taxon>
        <taxon>Ecdysozoa</taxon>
        <taxon>Arthropoda</taxon>
        <taxon>Hexapoda</taxon>
        <taxon>Insecta</taxon>
        <taxon>Pterygota</taxon>
        <taxon>Neoptera</taxon>
        <taxon>Endopterygota</taxon>
        <taxon>Coleoptera</taxon>
        <taxon>Polyphaga</taxon>
        <taxon>Scarabaeiformia</taxon>
        <taxon>Scarabaeidae</taxon>
        <taxon>Rutelinae</taxon>
        <taxon>Popillia</taxon>
    </lineage>
</organism>
<dbReference type="Proteomes" id="UP001458880">
    <property type="component" value="Unassembled WGS sequence"/>
</dbReference>
<name>A0AAW1HTC3_POPJA</name>
<dbReference type="SUPFAM" id="SSF53098">
    <property type="entry name" value="Ribonuclease H-like"/>
    <property type="match status" value="1"/>
</dbReference>
<evidence type="ECO:0000313" key="3">
    <source>
        <dbReference type="Proteomes" id="UP001458880"/>
    </source>
</evidence>
<dbReference type="InterPro" id="IPR012337">
    <property type="entry name" value="RNaseH-like_sf"/>
</dbReference>
<evidence type="ECO:0000313" key="2">
    <source>
        <dbReference type="EMBL" id="KAK9679695.1"/>
    </source>
</evidence>
<reference evidence="2 3" key="1">
    <citation type="journal article" date="2024" name="BMC Genomics">
        <title>De novo assembly and annotation of Popillia japonica's genome with initial clues to its potential as an invasive pest.</title>
        <authorList>
            <person name="Cucini C."/>
            <person name="Boschi S."/>
            <person name="Funari R."/>
            <person name="Cardaioli E."/>
            <person name="Iannotti N."/>
            <person name="Marturano G."/>
            <person name="Paoli F."/>
            <person name="Bruttini M."/>
            <person name="Carapelli A."/>
            <person name="Frati F."/>
            <person name="Nardi F."/>
        </authorList>
    </citation>
    <scope>NUCLEOTIDE SEQUENCE [LARGE SCALE GENOMIC DNA]</scope>
    <source>
        <strain evidence="2">DMR45628</strain>
    </source>
</reference>